<reference evidence="1" key="2">
    <citation type="submission" date="2010-07" db="EMBL/GenBank/DDBJ databases">
        <authorList>
            <consortium name="The Broad Institute Genome Sequencing Platform"/>
            <consortium name="Broad Institute Genome Sequencing Center for Infectious Disease"/>
            <person name="Ma L.-J."/>
            <person name="Dead R."/>
            <person name="Young S."/>
            <person name="Zeng Q."/>
            <person name="Koehrsen M."/>
            <person name="Alvarado L."/>
            <person name="Berlin A."/>
            <person name="Chapman S.B."/>
            <person name="Chen Z."/>
            <person name="Freedman E."/>
            <person name="Gellesch M."/>
            <person name="Goldberg J."/>
            <person name="Griggs A."/>
            <person name="Gujja S."/>
            <person name="Heilman E.R."/>
            <person name="Heiman D."/>
            <person name="Hepburn T."/>
            <person name="Howarth C."/>
            <person name="Jen D."/>
            <person name="Larson L."/>
            <person name="Mehta T."/>
            <person name="Neiman D."/>
            <person name="Pearson M."/>
            <person name="Roberts A."/>
            <person name="Saif S."/>
            <person name="Shea T."/>
            <person name="Shenoy N."/>
            <person name="Sisk P."/>
            <person name="Stolte C."/>
            <person name="Sykes S."/>
            <person name="Walk T."/>
            <person name="White J."/>
            <person name="Yandava C."/>
            <person name="Haas B."/>
            <person name="Nusbaum C."/>
            <person name="Birren B."/>
        </authorList>
    </citation>
    <scope>NUCLEOTIDE SEQUENCE</scope>
    <source>
        <strain evidence="1">R3-111a-1</strain>
    </source>
</reference>
<gene>
    <name evidence="2" type="primary">20348928</name>
    <name evidence="1" type="ORF">GGTG_08470</name>
</gene>
<reference evidence="2" key="5">
    <citation type="submission" date="2018-04" db="UniProtKB">
        <authorList>
            <consortium name="EnsemblFungi"/>
        </authorList>
    </citation>
    <scope>IDENTIFICATION</scope>
    <source>
        <strain evidence="2">R3-111a-1</strain>
    </source>
</reference>
<dbReference type="EnsemblFungi" id="EJT74630">
    <property type="protein sequence ID" value="EJT74630"/>
    <property type="gene ID" value="GGTG_08470"/>
</dbReference>
<dbReference type="HOGENOM" id="CLU_2638206_0_0_1"/>
<organism evidence="1">
    <name type="scientific">Gaeumannomyces tritici (strain R3-111a-1)</name>
    <name type="common">Wheat and barley take-all root rot fungus</name>
    <name type="synonym">Gaeumannomyces graminis var. tritici</name>
    <dbReference type="NCBI Taxonomy" id="644352"/>
    <lineage>
        <taxon>Eukaryota</taxon>
        <taxon>Fungi</taxon>
        <taxon>Dikarya</taxon>
        <taxon>Ascomycota</taxon>
        <taxon>Pezizomycotina</taxon>
        <taxon>Sordariomycetes</taxon>
        <taxon>Sordariomycetidae</taxon>
        <taxon>Magnaporthales</taxon>
        <taxon>Magnaporthaceae</taxon>
        <taxon>Gaeumannomyces</taxon>
    </lineage>
</organism>
<dbReference type="RefSeq" id="XP_009224574.1">
    <property type="nucleotide sequence ID" value="XM_009226310.1"/>
</dbReference>
<evidence type="ECO:0000313" key="3">
    <source>
        <dbReference type="Proteomes" id="UP000006039"/>
    </source>
</evidence>
<dbReference type="Proteomes" id="UP000006039">
    <property type="component" value="Unassembled WGS sequence"/>
</dbReference>
<dbReference type="VEuPathDB" id="FungiDB:GGTG_08470"/>
<proteinExistence type="predicted"/>
<evidence type="ECO:0000313" key="1">
    <source>
        <dbReference type="EMBL" id="EJT74630.1"/>
    </source>
</evidence>
<accession>J3P4N3</accession>
<dbReference type="GeneID" id="20348928"/>
<reference evidence="1" key="3">
    <citation type="submission" date="2010-09" db="EMBL/GenBank/DDBJ databases">
        <title>Annotation of Gaeumannomyces graminis var. tritici R3-111a-1.</title>
        <authorList>
            <consortium name="The Broad Institute Genome Sequencing Platform"/>
            <person name="Ma L.-J."/>
            <person name="Dead R."/>
            <person name="Young S.K."/>
            <person name="Zeng Q."/>
            <person name="Gargeya S."/>
            <person name="Fitzgerald M."/>
            <person name="Haas B."/>
            <person name="Abouelleil A."/>
            <person name="Alvarado L."/>
            <person name="Arachchi H.M."/>
            <person name="Berlin A."/>
            <person name="Brown A."/>
            <person name="Chapman S.B."/>
            <person name="Chen Z."/>
            <person name="Dunbar C."/>
            <person name="Freedman E."/>
            <person name="Gearin G."/>
            <person name="Gellesch M."/>
            <person name="Goldberg J."/>
            <person name="Griggs A."/>
            <person name="Gujja S."/>
            <person name="Heiman D."/>
            <person name="Howarth C."/>
            <person name="Larson L."/>
            <person name="Lui A."/>
            <person name="MacDonald P.J.P."/>
            <person name="Mehta T."/>
            <person name="Montmayeur A."/>
            <person name="Murphy C."/>
            <person name="Neiman D."/>
            <person name="Pearson M."/>
            <person name="Priest M."/>
            <person name="Roberts A."/>
            <person name="Saif S."/>
            <person name="Shea T."/>
            <person name="Shenoy N."/>
            <person name="Sisk P."/>
            <person name="Stolte C."/>
            <person name="Sykes S."/>
            <person name="Yandava C."/>
            <person name="Wortman J."/>
            <person name="Nusbaum C."/>
            <person name="Birren B."/>
        </authorList>
    </citation>
    <scope>NUCLEOTIDE SEQUENCE</scope>
    <source>
        <strain evidence="1">R3-111a-1</strain>
    </source>
</reference>
<keyword evidence="3" id="KW-1185">Reference proteome</keyword>
<protein>
    <submittedName>
        <fullName evidence="1 2">Uncharacterized protein</fullName>
    </submittedName>
</protein>
<reference evidence="2" key="4">
    <citation type="journal article" date="2015" name="G3 (Bethesda)">
        <title>Genome sequences of three phytopathogenic species of the Magnaporthaceae family of fungi.</title>
        <authorList>
            <person name="Okagaki L.H."/>
            <person name="Nunes C.C."/>
            <person name="Sailsbery J."/>
            <person name="Clay B."/>
            <person name="Brown D."/>
            <person name="John T."/>
            <person name="Oh Y."/>
            <person name="Young N."/>
            <person name="Fitzgerald M."/>
            <person name="Haas B.J."/>
            <person name="Zeng Q."/>
            <person name="Young S."/>
            <person name="Adiconis X."/>
            <person name="Fan L."/>
            <person name="Levin J.Z."/>
            <person name="Mitchell T.K."/>
            <person name="Okubara P.A."/>
            <person name="Farman M.L."/>
            <person name="Kohn L.M."/>
            <person name="Birren B."/>
            <person name="Ma L.-J."/>
            <person name="Dean R.A."/>
        </authorList>
    </citation>
    <scope>NUCLEOTIDE SEQUENCE</scope>
    <source>
        <strain evidence="2">R3-111a-1</strain>
    </source>
</reference>
<reference evidence="3" key="1">
    <citation type="submission" date="2010-07" db="EMBL/GenBank/DDBJ databases">
        <title>The genome sequence of Gaeumannomyces graminis var. tritici strain R3-111a-1.</title>
        <authorList>
            <consortium name="The Broad Institute Genome Sequencing Platform"/>
            <person name="Ma L.-J."/>
            <person name="Dead R."/>
            <person name="Young S."/>
            <person name="Zeng Q."/>
            <person name="Koehrsen M."/>
            <person name="Alvarado L."/>
            <person name="Berlin A."/>
            <person name="Chapman S.B."/>
            <person name="Chen Z."/>
            <person name="Freedman E."/>
            <person name="Gellesch M."/>
            <person name="Goldberg J."/>
            <person name="Griggs A."/>
            <person name="Gujja S."/>
            <person name="Heilman E.R."/>
            <person name="Heiman D."/>
            <person name="Hepburn T."/>
            <person name="Howarth C."/>
            <person name="Jen D."/>
            <person name="Larson L."/>
            <person name="Mehta T."/>
            <person name="Neiman D."/>
            <person name="Pearson M."/>
            <person name="Roberts A."/>
            <person name="Saif S."/>
            <person name="Shea T."/>
            <person name="Shenoy N."/>
            <person name="Sisk P."/>
            <person name="Stolte C."/>
            <person name="Sykes S."/>
            <person name="Walk T."/>
            <person name="White J."/>
            <person name="Yandava C."/>
            <person name="Haas B."/>
            <person name="Nusbaum C."/>
            <person name="Birren B."/>
        </authorList>
    </citation>
    <scope>NUCLEOTIDE SEQUENCE [LARGE SCALE GENOMIC DNA]</scope>
    <source>
        <strain evidence="3">R3-111a-1</strain>
    </source>
</reference>
<dbReference type="EMBL" id="GL385398">
    <property type="protein sequence ID" value="EJT74630.1"/>
    <property type="molecule type" value="Genomic_DNA"/>
</dbReference>
<evidence type="ECO:0000313" key="2">
    <source>
        <dbReference type="EnsemblFungi" id="EJT74630"/>
    </source>
</evidence>
<name>J3P4N3_GAET3</name>
<dbReference type="AlphaFoldDB" id="J3P4N3"/>
<sequence>MRRCPRRVKHPIHGYSGFWQMEVRVAVGTLIWRGFLWGKMWAGRGLIRKDLRVVRSISYRFQGSQTLMRWSKIHFLP</sequence>